<name>A0ACC1N342_9HYPO</name>
<accession>A0ACC1N342</accession>
<protein>
    <submittedName>
        <fullName evidence="1">Uncharacterized protein</fullName>
    </submittedName>
</protein>
<organism evidence="1 2">
    <name type="scientific">Zarea fungicola</name>
    <dbReference type="NCBI Taxonomy" id="93591"/>
    <lineage>
        <taxon>Eukaryota</taxon>
        <taxon>Fungi</taxon>
        <taxon>Dikarya</taxon>
        <taxon>Ascomycota</taxon>
        <taxon>Pezizomycotina</taxon>
        <taxon>Sordariomycetes</taxon>
        <taxon>Hypocreomycetidae</taxon>
        <taxon>Hypocreales</taxon>
        <taxon>Cordycipitaceae</taxon>
        <taxon>Zarea</taxon>
    </lineage>
</organism>
<sequence length="751" mass="81657">MEKTIQDEAQEPAHDDAKPLEGSDASITNTTLGKNDAKIPKLTKVPSTESPPNRLATVAVFVGLALMIICIALDRSIVATAIPKITSEFHSLPDVGWYGSAYLMTTCSLQLFFGKLYTEFQVKWVFLAALAIFEVGSVICAAAPSSVVLIIGRAVAGAGCAGLYSGAFIIVRLSFPIHKLPQYSGVLGGISGLAQVIAPTLGGVFTDKASWRWCFWINLPIGGITFFTILFFVTLPAQNNQTKYNYSLKSVVSRFDLIGTAIFIPANICLLLALQWGGVKYGWASQYVQGNKATLPLVTMRQRSLASGAFYSFCYFAAFFLIIYYVPIWFQAVSKIGYYVPNMIASVIVTSVGCGLICTFDRQTSTAKWAASLVIMGMGVGVGIQQPIIAAQTIFTGPEVAISTSILIFLQTLSGTVFLSVAQNSFESKMQSIIRHDIPSVNPEDVLNVGASELGDAMRLKYPSQVDAILDAYNRGLRSVFIMAVIFACLGALGLPFMEWRSVKKAKNGATSTDKTEKGEGGGMEQQFGMDCLILQKLPNELLEVSPIPGYELILECYHPTLKISTPYLSCRYLGTRHPGDGDVDDADATKANQRRALNQSKVCQLYASFIPVVTEENRRRPFRMIWPATCTFDDGVLFSQLCTAVNLVTVGKVPGSFVTHYNMSEHVVRVFRRWLGEMAAAASSDVGAWDGADKVPITSNRILWVDGAAKNIGLRFHVSLGPVERMPLLSGPEDEDPAVSYTLTYQGLPS</sequence>
<reference evidence="1" key="1">
    <citation type="submission" date="2022-08" db="EMBL/GenBank/DDBJ databases">
        <title>Genome Sequence of Lecanicillium fungicola.</title>
        <authorList>
            <person name="Buettner E."/>
        </authorList>
    </citation>
    <scope>NUCLEOTIDE SEQUENCE</scope>
    <source>
        <strain evidence="1">Babe33</strain>
    </source>
</reference>
<gene>
    <name evidence="1" type="ORF">NQ176_g6615</name>
</gene>
<dbReference type="Proteomes" id="UP001143910">
    <property type="component" value="Unassembled WGS sequence"/>
</dbReference>
<dbReference type="EMBL" id="JANJQO010000977">
    <property type="protein sequence ID" value="KAJ2973423.1"/>
    <property type="molecule type" value="Genomic_DNA"/>
</dbReference>
<evidence type="ECO:0000313" key="2">
    <source>
        <dbReference type="Proteomes" id="UP001143910"/>
    </source>
</evidence>
<proteinExistence type="predicted"/>
<comment type="caution">
    <text evidence="1">The sequence shown here is derived from an EMBL/GenBank/DDBJ whole genome shotgun (WGS) entry which is preliminary data.</text>
</comment>
<keyword evidence="2" id="KW-1185">Reference proteome</keyword>
<evidence type="ECO:0000313" key="1">
    <source>
        <dbReference type="EMBL" id="KAJ2973423.1"/>
    </source>
</evidence>